<dbReference type="EMBL" id="HG992988">
    <property type="protein sequence ID" value="CAE7218134.1"/>
    <property type="molecule type" value="Genomic_DNA"/>
</dbReference>
<evidence type="ECO:0000313" key="2">
    <source>
        <dbReference type="Proteomes" id="UP000472372"/>
    </source>
</evidence>
<protein>
    <submittedName>
        <fullName evidence="1">Uncharacterized protein</fullName>
    </submittedName>
</protein>
<organism evidence="1 2">
    <name type="scientific">Pyrenophora teres f. teres</name>
    <dbReference type="NCBI Taxonomy" id="97479"/>
    <lineage>
        <taxon>Eukaryota</taxon>
        <taxon>Fungi</taxon>
        <taxon>Dikarya</taxon>
        <taxon>Ascomycota</taxon>
        <taxon>Pezizomycotina</taxon>
        <taxon>Dothideomycetes</taxon>
        <taxon>Pleosporomycetidae</taxon>
        <taxon>Pleosporales</taxon>
        <taxon>Pleosporineae</taxon>
        <taxon>Pleosporaceae</taxon>
        <taxon>Pyrenophora</taxon>
    </lineage>
</organism>
<accession>A0A6S6WG41</accession>
<proteinExistence type="predicted"/>
<gene>
    <name evidence="1" type="ORF">PTTW11_10996</name>
</gene>
<evidence type="ECO:0000313" key="1">
    <source>
        <dbReference type="EMBL" id="CAE7218134.1"/>
    </source>
</evidence>
<dbReference type="Proteomes" id="UP000472372">
    <property type="component" value="Chromosome 12"/>
</dbReference>
<name>A0A6S6WG41_9PLEO</name>
<reference evidence="1" key="1">
    <citation type="submission" date="2021-02" db="EMBL/GenBank/DDBJ databases">
        <authorList>
            <person name="Syme A R."/>
            <person name="Syme A R."/>
            <person name="Moolhuijzen P."/>
        </authorList>
    </citation>
    <scope>NUCLEOTIDE SEQUENCE</scope>
    <source>
        <strain evidence="1">W1-1</strain>
    </source>
</reference>
<sequence>MFSQFQVLSAFIAFTAVAQGATVPLDVRDDNPGVGWVRDICPKVQVDFCSVIARASNKVGGGCVQLTQSKTSQAVVYSVCLESGDCPCPEARGVNQQIYGTLTAPNSWGFTCACRLLN</sequence>
<dbReference type="AlphaFoldDB" id="A0A6S6WG41"/>